<feature type="domain" description="Treble clef zinc finger" evidence="1">
    <location>
        <begin position="99"/>
        <end position="150"/>
    </location>
</feature>
<feature type="domain" description="Treble clef zinc finger" evidence="1">
    <location>
        <begin position="246"/>
        <end position="300"/>
    </location>
</feature>
<feature type="domain" description="Treble clef zinc finger" evidence="1">
    <location>
        <begin position="17"/>
        <end position="76"/>
    </location>
</feature>
<evidence type="ECO:0000313" key="3">
    <source>
        <dbReference type="Proteomes" id="UP000198414"/>
    </source>
</evidence>
<evidence type="ECO:0000259" key="1">
    <source>
        <dbReference type="Pfam" id="PF14311"/>
    </source>
</evidence>
<reference evidence="2 3" key="1">
    <citation type="submission" date="2015-11" db="EMBL/GenBank/DDBJ databases">
        <title>Draft genome sequences of new species of the genus Lactobacillus isolated from orchardgrass silage.</title>
        <authorList>
            <person name="Tohno M."/>
            <person name="Tanizawa Y."/>
            <person name="Arita M."/>
        </authorList>
    </citation>
    <scope>NUCLEOTIDE SEQUENCE [LARGE SCALE GENOMIC DNA]</scope>
    <source>
        <strain evidence="2 3">IWT25</strain>
    </source>
</reference>
<proteinExistence type="predicted"/>
<feature type="domain" description="Treble clef zinc finger" evidence="1">
    <location>
        <begin position="1387"/>
        <end position="1448"/>
    </location>
</feature>
<dbReference type="Pfam" id="PF14311">
    <property type="entry name" value="DUF4379"/>
    <property type="match status" value="17"/>
</dbReference>
<sequence length="1457" mass="168491">MPKKVITSLRQKCPEAAEMWADDLNEDGLTPDTVGAGSDKLAYFRCIKNPAHVFQKRISKMTSSRDGHSVGCIYCGSNAKVAFPGETDLLTVIPEAQAMWDYKKNTSIDPSSLLPKSQKKAYFKCPQGHHVLRKISDFTKSPHCPACRNRSFRIGTVTPNIAEFLRKEKTPGFEPQEEPTHSGKRAFFKCPKCDYEWSRTLVKWCAAAFCPCCGYDGSPDGQVKHAAVVTKNNIQTLKMVFPEVEKYWDYSKNGEETPNSVTAKSGKKAWLLCDKGHSFKRIISSLSRSKLVSCPICTNRRSQTILGINDLFTVCPEAKFMWDYDRNQDLDPKHLAGTAHVRAYFKCKMGHQFSKMVGNFKHDPTCPECRYTENYSIFKTRPDMLKFWDHSKMTHDPKTISPTSAETGFWQCPDCSYQWQQTFSSLNSKSETMTCPFCAGDPKSSNSFEKYNPEAAKLWLPDNEILPSLVTPMSTKTIRMQCPNNSEHVFNIQIQRIPLKPPFGCPICSTGSQVKAIKGVTDLFTQNPQAKVMWDWQRNQEIDPYQLRAHARIKAFFVCPEGHHFAKKIADFARSSRCPICAFENRMYIDGYPHLLKQWDFEKNQEIDIHTTLAMSQQLAWWRCPQCGYEWQSQIKSRRDSKGLCPCCEVQVVQVPGKNDLFTLIPELRVFFDFEKNDGLKLKNIFFTSQEPVWWRCPDCEYSWQTKPTARQEKIAGKYQPKGCPICGYVPGQISAGTQTAPRVIWGELYPELVPKFLNQLNDCSLTDVNNLASSTQKYWWQCTLCHHRFETTISSMVRARDSASMGCSYCSGKKVLRSQSFAVLHPEVMDEYDPENTVDPYNVTEKSSLMVNWICRNNPEHRWQAPFRKRAAGIGACSLCRGYHYGRMLAEESPELEPYFDTEKNKRAFNAYTNESNELVWWHCEHGHSFQNQPSRYSNRDFYCPFCEGYRIVAGINTIADVKPKLVVEWSTSNERPMSEYFAFSTHSVLWHCDDCGGDYPARLCDREEDDHYCPYCDNRKALVGFNTIADYKPELESEWSSRNEKSFSNYVYSSTMRAYWTCPTCRHSYTYPICERQLGDDSCPYCNNRLPMEGMNTLPDLHPELIPEWSVKNELPPAHYLATSSLRAQWHCATCGNDYFYPICERQLNDDSCPYCNNRLAKPGFNTIVDKKPELMIEWSANNERPASEFMYSSPYWAIWQCSTCHGEYTAPIRQRELHDDACPYCRDRKPLLGLNTLLDKNPELAKEWSPKNEDNIADFTYISSWRVWWTCPTCHGDYQAAIRDRKVGDNACPYCKNRRVLLGWNTLLDRKPELAKEWSPKNKESIENFTYVSYHIVWWRCPDCHGDYSAAIKYREVGDDACPYCRNVRILPGFNSFADKYPDLMTQWDSVANTFLVNPKEILDSCAVNVWWICEDNSSHHYQMSPKKLLYYRKRHMKSCPYCKGYRRKRRHFV</sequence>
<dbReference type="InterPro" id="IPR025487">
    <property type="entry name" value="DUF4379"/>
</dbReference>
<feature type="domain" description="Treble clef zinc finger" evidence="1">
    <location>
        <begin position="967"/>
        <end position="1021"/>
    </location>
</feature>
<feature type="domain" description="Treble clef zinc finger" evidence="1">
    <location>
        <begin position="1040"/>
        <end position="1091"/>
    </location>
</feature>
<dbReference type="Proteomes" id="UP000198414">
    <property type="component" value="Unassembled WGS sequence"/>
</dbReference>
<dbReference type="PANTHER" id="PTHR37317:SF1">
    <property type="entry name" value="ZINC-RIBBON DOMAIN-CONTAINING PROTEIN-RELATED"/>
    <property type="match status" value="1"/>
</dbReference>
<dbReference type="OrthoDB" id="583824at2"/>
<feature type="domain" description="Treble clef zinc finger" evidence="1">
    <location>
        <begin position="1317"/>
        <end position="1370"/>
    </location>
</feature>
<organism evidence="2 3">
    <name type="scientific">Secundilactobacillus pentosiphilus</name>
    <dbReference type="NCBI Taxonomy" id="1714682"/>
    <lineage>
        <taxon>Bacteria</taxon>
        <taxon>Bacillati</taxon>
        <taxon>Bacillota</taxon>
        <taxon>Bacilli</taxon>
        <taxon>Lactobacillales</taxon>
        <taxon>Lactobacillaceae</taxon>
        <taxon>Secundilactobacillus</taxon>
    </lineage>
</organism>
<gene>
    <name evidence="2" type="ORF">IWT25_02219</name>
</gene>
<protein>
    <recommendedName>
        <fullName evidence="1">Treble clef zinc finger domain-containing protein</fullName>
    </recommendedName>
</protein>
<dbReference type="PANTHER" id="PTHR37317">
    <property type="entry name" value="BLR8090 PROTEIN"/>
    <property type="match status" value="1"/>
</dbReference>
<feature type="domain" description="Treble clef zinc finger" evidence="1">
    <location>
        <begin position="1108"/>
        <end position="1161"/>
    </location>
</feature>
<dbReference type="RefSeq" id="WP_089121808.1">
    <property type="nucleotide sequence ID" value="NZ_BCMI01000028.1"/>
</dbReference>
<accession>A0A1Z5IZ85</accession>
<name>A0A1Z5IZ85_9LACO</name>
<feature type="domain" description="Treble clef zinc finger" evidence="1">
    <location>
        <begin position="385"/>
        <end position="440"/>
    </location>
</feature>
<dbReference type="InterPro" id="IPR036280">
    <property type="entry name" value="Multihaem_cyt_sf"/>
</dbReference>
<feature type="domain" description="Treble clef zinc finger" evidence="1">
    <location>
        <begin position="595"/>
        <end position="649"/>
    </location>
</feature>
<dbReference type="EMBL" id="BCMI01000028">
    <property type="protein sequence ID" value="GAX06872.1"/>
    <property type="molecule type" value="Genomic_DNA"/>
</dbReference>
<comment type="caution">
    <text evidence="2">The sequence shown here is derived from an EMBL/GenBank/DDBJ whole genome shotgun (WGS) entry which is preliminary data.</text>
</comment>
<feature type="domain" description="Treble clef zinc finger" evidence="1">
    <location>
        <begin position="1180"/>
        <end position="1230"/>
    </location>
</feature>
<feature type="domain" description="Treble clef zinc finger" evidence="1">
    <location>
        <begin position="322"/>
        <end position="370"/>
    </location>
</feature>
<feature type="domain" description="Treble clef zinc finger" evidence="1">
    <location>
        <begin position="762"/>
        <end position="814"/>
    </location>
</feature>
<feature type="domain" description="Treble clef zinc finger" evidence="1">
    <location>
        <begin position="1247"/>
        <end position="1301"/>
    </location>
</feature>
<evidence type="ECO:0000313" key="2">
    <source>
        <dbReference type="EMBL" id="GAX06872.1"/>
    </source>
</evidence>
<feature type="domain" description="Treble clef zinc finger" evidence="1">
    <location>
        <begin position="830"/>
        <end position="883"/>
    </location>
</feature>
<dbReference type="SUPFAM" id="SSF48695">
    <property type="entry name" value="Multiheme cytochromes"/>
    <property type="match status" value="1"/>
</dbReference>
<feature type="domain" description="Treble clef zinc finger" evidence="1">
    <location>
        <begin position="672"/>
        <end position="727"/>
    </location>
</feature>
<feature type="domain" description="Treble clef zinc finger" evidence="1">
    <location>
        <begin position="901"/>
        <end position="950"/>
    </location>
</feature>